<proteinExistence type="predicted"/>
<accession>A0A1X9SNB6</accession>
<dbReference type="EMBL" id="CP015578">
    <property type="protein sequence ID" value="ARQ97763.1"/>
    <property type="molecule type" value="Genomic_DNA"/>
</dbReference>
<name>A0A1X9SNB6_9BACT</name>
<dbReference type="KEGG" id="clx:CLAN_1026"/>
<sequence length="142" mass="17155">MSRLALWFLPFFCVGMLFGVAPKWTHHKEFILKKDEKAKVILIDRLHLIRDEFEFSWTLYDNTNLVVHTKFRNYPRQIVLSLRRGLEMYHQPILAFIKNPLNDSVDLYLNFKEYRSYDGTVVFDTYIMDKTSRVEIEYIPDR</sequence>
<organism evidence="1 2">
    <name type="scientific">Campylobacter lanienae NCTC 13004</name>
    <dbReference type="NCBI Taxonomy" id="1031753"/>
    <lineage>
        <taxon>Bacteria</taxon>
        <taxon>Pseudomonadati</taxon>
        <taxon>Campylobacterota</taxon>
        <taxon>Epsilonproteobacteria</taxon>
        <taxon>Campylobacterales</taxon>
        <taxon>Campylobacteraceae</taxon>
        <taxon>Campylobacter</taxon>
    </lineage>
</organism>
<dbReference type="RefSeq" id="WP_096014462.1">
    <property type="nucleotide sequence ID" value="NZ_CP015578.1"/>
</dbReference>
<dbReference type="Proteomes" id="UP000202031">
    <property type="component" value="Chromosome"/>
</dbReference>
<gene>
    <name evidence="1" type="ORF">CLAN_1026</name>
</gene>
<dbReference type="GeneID" id="46921497"/>
<dbReference type="AlphaFoldDB" id="A0A1X9SNB6"/>
<protein>
    <submittedName>
        <fullName evidence="1">Uncharacterized protein</fullName>
    </submittedName>
</protein>
<reference evidence="2" key="1">
    <citation type="journal article" date="2017" name="Genome Biol. Evol.">
        <title>Comparative Genomic Analysis Identifies a Campylobacter Clade Deficient in Selenium Metabolism.</title>
        <authorList>
            <person name="Miller W.G."/>
            <person name="Yee E."/>
            <person name="Lopes B.S."/>
            <person name="Chapman M.H."/>
            <person name="Huynh S."/>
            <person name="Bono J.L."/>
            <person name="Parker C.T."/>
            <person name="Strachan N.J.C."/>
            <person name="Forbes K.J."/>
        </authorList>
    </citation>
    <scope>NUCLEOTIDE SEQUENCE [LARGE SCALE GENOMIC DNA]</scope>
    <source>
        <strain evidence="2">NCTC 13004</strain>
    </source>
</reference>
<evidence type="ECO:0000313" key="1">
    <source>
        <dbReference type="EMBL" id="ARQ97763.1"/>
    </source>
</evidence>
<evidence type="ECO:0000313" key="2">
    <source>
        <dbReference type="Proteomes" id="UP000202031"/>
    </source>
</evidence>
<reference evidence="2" key="2">
    <citation type="journal article" date="2017" name="Genome Biol. Evol.">
        <title>Comparative genomic analysis identifies a Campylobacter clade deficient in selenium metabolism.</title>
        <authorList>
            <person name="Miller W.G."/>
            <person name="Yee E."/>
            <person name="Lopes B.S."/>
            <person name="Chapman M.H."/>
            <person name="Huynh S."/>
            <person name="Bono J.L."/>
            <person name="Parker C.T."/>
            <person name="Strachan N.J.C."/>
            <person name="Forbes K.J."/>
        </authorList>
    </citation>
    <scope>NUCLEOTIDE SEQUENCE [LARGE SCALE GENOMIC DNA]</scope>
    <source>
        <strain evidence="2">NCTC 13004</strain>
    </source>
</reference>